<dbReference type="GeneID" id="65116472"/>
<feature type="compositionally biased region" description="Basic and acidic residues" evidence="1">
    <location>
        <begin position="111"/>
        <end position="122"/>
    </location>
</feature>
<accession>A0A386KD90</accession>
<protein>
    <submittedName>
        <fullName evidence="2">Uncharacterized protein</fullName>
    </submittedName>
</protein>
<feature type="compositionally biased region" description="Basic and acidic residues" evidence="1">
    <location>
        <begin position="85"/>
        <end position="99"/>
    </location>
</feature>
<keyword evidence="3" id="KW-1185">Reference proteome</keyword>
<reference evidence="2 3" key="1">
    <citation type="submission" date="2018-08" db="EMBL/GenBank/DDBJ databases">
        <authorList>
            <person name="Pope W.H."/>
            <person name="Garlena R.A."/>
            <person name="Russell D.A."/>
            <person name="Jacobs-Sera D."/>
            <person name="Hatfull G.F."/>
        </authorList>
    </citation>
    <scope>NUCLEOTIDE SEQUENCE [LARGE SCALE GENOMIC DNA]</scope>
</reference>
<dbReference type="RefSeq" id="YP_010098796.1">
    <property type="nucleotide sequence ID" value="NC_055770.1"/>
</dbReference>
<dbReference type="KEGG" id="vg:65116472"/>
<name>A0A386KD90_9CAUD</name>
<organism evidence="2 3">
    <name type="scientific">Gordonia phage Buggaboo</name>
    <dbReference type="NCBI Taxonomy" id="2315529"/>
    <lineage>
        <taxon>Viruses</taxon>
        <taxon>Duplodnaviria</taxon>
        <taxon>Heunggongvirae</taxon>
        <taxon>Uroviricota</taxon>
        <taxon>Caudoviricetes</taxon>
        <taxon>Zierdtviridae</taxon>
        <taxon>Emilbogenvirinae</taxon>
        <taxon>Kablunavirus</taxon>
        <taxon>Kablunavirus buggaboo</taxon>
    </lineage>
</organism>
<feature type="region of interest" description="Disordered" evidence="1">
    <location>
        <begin position="82"/>
        <end position="137"/>
    </location>
</feature>
<sequence>MILRTTTSDHEVVLRFGCDTRECPAKTKSVISDLADRAMPGPADPVPEFLATKLRQRGWSVDPIHPRARTYCPEHSIVYPDEGEIIEHREPGRPRKDDLTGETPSQIRKRMLQEQRERTEKRRATRRRQYAGKKFRK</sequence>
<evidence type="ECO:0000313" key="2">
    <source>
        <dbReference type="EMBL" id="AYD83194.1"/>
    </source>
</evidence>
<evidence type="ECO:0000256" key="1">
    <source>
        <dbReference type="SAM" id="MobiDB-lite"/>
    </source>
</evidence>
<dbReference type="Proteomes" id="UP000279879">
    <property type="component" value="Segment"/>
</dbReference>
<feature type="compositionally biased region" description="Basic residues" evidence="1">
    <location>
        <begin position="123"/>
        <end position="137"/>
    </location>
</feature>
<evidence type="ECO:0000313" key="3">
    <source>
        <dbReference type="Proteomes" id="UP000279879"/>
    </source>
</evidence>
<gene>
    <name evidence="2" type="primary">2</name>
    <name evidence="2" type="ORF">SEA_BUGGABOO_2</name>
</gene>
<dbReference type="EMBL" id="MH779499">
    <property type="protein sequence ID" value="AYD83194.1"/>
    <property type="molecule type" value="Genomic_DNA"/>
</dbReference>
<proteinExistence type="predicted"/>